<protein>
    <submittedName>
        <fullName evidence="2">Uncharacterized protein</fullName>
    </submittedName>
</protein>
<sequence>MRYENWDILLFPEGSKVPVQEFKTQCYVTKDTESPYLQVPNILSPQQYFRIQGNVGQVPVLTSFVPSMPKDSPFRVSIHSWEKPHPSRFIEKIMQPDDVLVFEARVLIDGHPVAGGVFGQRFSWPYVIDFSSHIDRDGNQDIIRFPAFHSEILEQRHWDAADPFGRIKVIIAEGFARPNRSPPFERVKDVICMSFQHAPLDILEYSNIAWPNASMWTRTVPIGTKFNAAGDFVARKPDETPHSHSPSRPEPRLLPTASSQSSGSQGMLYNAWAANRAFPVPASQWQTQPNEPRRWGFYQERFLEPFGAEQSIDTLVNEEAWTHRGARSSREDVPMLDYSSSSGSRALSGMTGVSYEHSKQPSLEAPMDDEQYNALIQALTPTKPPTMGTRAPSNTPSAVPQKPKPSAAATARSKGYSRSARTSVLRDVSNSNPSTRDVSGSTNMSNAVHIPDKIITPSKLRTSPSGNVKSKKEGAKENAKETPKRSPREGAMEDPKKQVTPQKDQENGNASINESEDTLHEEDESETITAC</sequence>
<feature type="compositionally biased region" description="Basic and acidic residues" evidence="1">
    <location>
        <begin position="234"/>
        <end position="251"/>
    </location>
</feature>
<evidence type="ECO:0000313" key="3">
    <source>
        <dbReference type="Proteomes" id="UP001215712"/>
    </source>
</evidence>
<evidence type="ECO:0000256" key="1">
    <source>
        <dbReference type="SAM" id="MobiDB-lite"/>
    </source>
</evidence>
<proteinExistence type="predicted"/>
<dbReference type="Proteomes" id="UP001215712">
    <property type="component" value="Unassembled WGS sequence"/>
</dbReference>
<dbReference type="AlphaFoldDB" id="A0AAD6HT53"/>
<feature type="compositionally biased region" description="Polar residues" evidence="1">
    <location>
        <begin position="499"/>
        <end position="513"/>
    </location>
</feature>
<feature type="compositionally biased region" description="Polar residues" evidence="1">
    <location>
        <begin position="428"/>
        <end position="446"/>
    </location>
</feature>
<accession>A0AAD6HT53</accession>
<gene>
    <name evidence="2" type="ORF">N7493_002936</name>
</gene>
<reference evidence="2" key="2">
    <citation type="submission" date="2023-01" db="EMBL/GenBank/DDBJ databases">
        <authorList>
            <person name="Petersen C."/>
        </authorList>
    </citation>
    <scope>NUCLEOTIDE SEQUENCE</scope>
    <source>
        <strain evidence="2">IBT 17514</strain>
    </source>
</reference>
<feature type="region of interest" description="Disordered" evidence="1">
    <location>
        <begin position="381"/>
        <end position="531"/>
    </location>
</feature>
<feature type="compositionally biased region" description="Basic and acidic residues" evidence="1">
    <location>
        <begin position="470"/>
        <end position="497"/>
    </location>
</feature>
<feature type="compositionally biased region" description="Polar residues" evidence="1">
    <location>
        <begin position="459"/>
        <end position="468"/>
    </location>
</feature>
<dbReference type="EMBL" id="JAQJAN010000003">
    <property type="protein sequence ID" value="KAJ5734150.1"/>
    <property type="molecule type" value="Genomic_DNA"/>
</dbReference>
<reference evidence="2" key="1">
    <citation type="journal article" date="2023" name="IMA Fungus">
        <title>Comparative genomic study of the Penicillium genus elucidates a diverse pangenome and 15 lateral gene transfer events.</title>
        <authorList>
            <person name="Petersen C."/>
            <person name="Sorensen T."/>
            <person name="Nielsen M.R."/>
            <person name="Sondergaard T.E."/>
            <person name="Sorensen J.L."/>
            <person name="Fitzpatrick D.A."/>
            <person name="Frisvad J.C."/>
            <person name="Nielsen K.L."/>
        </authorList>
    </citation>
    <scope>NUCLEOTIDE SEQUENCE</scope>
    <source>
        <strain evidence="2">IBT 17514</strain>
    </source>
</reference>
<feature type="region of interest" description="Disordered" evidence="1">
    <location>
        <begin position="323"/>
        <end position="359"/>
    </location>
</feature>
<feature type="compositionally biased region" description="Acidic residues" evidence="1">
    <location>
        <begin position="514"/>
        <end position="531"/>
    </location>
</feature>
<evidence type="ECO:0000313" key="2">
    <source>
        <dbReference type="EMBL" id="KAJ5734150.1"/>
    </source>
</evidence>
<comment type="caution">
    <text evidence="2">The sequence shown here is derived from an EMBL/GenBank/DDBJ whole genome shotgun (WGS) entry which is preliminary data.</text>
</comment>
<feature type="region of interest" description="Disordered" evidence="1">
    <location>
        <begin position="234"/>
        <end position="265"/>
    </location>
</feature>
<organism evidence="2 3">
    <name type="scientific">Penicillium malachiteum</name>
    <dbReference type="NCBI Taxonomy" id="1324776"/>
    <lineage>
        <taxon>Eukaryota</taxon>
        <taxon>Fungi</taxon>
        <taxon>Dikarya</taxon>
        <taxon>Ascomycota</taxon>
        <taxon>Pezizomycotina</taxon>
        <taxon>Eurotiomycetes</taxon>
        <taxon>Eurotiomycetidae</taxon>
        <taxon>Eurotiales</taxon>
        <taxon>Aspergillaceae</taxon>
        <taxon>Penicillium</taxon>
    </lineage>
</organism>
<name>A0AAD6HT53_9EURO</name>
<keyword evidence="3" id="KW-1185">Reference proteome</keyword>